<evidence type="ECO:0000313" key="2">
    <source>
        <dbReference type="EnsemblMetazoa" id="GBRI022203-PA"/>
    </source>
</evidence>
<evidence type="ECO:0000313" key="3">
    <source>
        <dbReference type="Proteomes" id="UP000091820"/>
    </source>
</evidence>
<accession>A0A1A9WJP4</accession>
<organism evidence="2 3">
    <name type="scientific">Glossina brevipalpis</name>
    <dbReference type="NCBI Taxonomy" id="37001"/>
    <lineage>
        <taxon>Eukaryota</taxon>
        <taxon>Metazoa</taxon>
        <taxon>Ecdysozoa</taxon>
        <taxon>Arthropoda</taxon>
        <taxon>Hexapoda</taxon>
        <taxon>Insecta</taxon>
        <taxon>Pterygota</taxon>
        <taxon>Neoptera</taxon>
        <taxon>Endopterygota</taxon>
        <taxon>Diptera</taxon>
        <taxon>Brachycera</taxon>
        <taxon>Muscomorpha</taxon>
        <taxon>Hippoboscoidea</taxon>
        <taxon>Glossinidae</taxon>
        <taxon>Glossina</taxon>
    </lineage>
</organism>
<dbReference type="EnsemblMetazoa" id="GBRI022203-RA">
    <property type="protein sequence ID" value="GBRI022203-PA"/>
    <property type="gene ID" value="GBRI022203"/>
</dbReference>
<sequence>MHKHLNICIYMYGCIHIYICAYMCVILCRHLNIERCTHACNFIITTTNNTIIDLTSTTTQSFRCERNVSTIAKKRNRDSNMNSKLLTNLSCVLIFNTRSLYSTARERVILYTCACMHTYTRKHITIHSGILSLIFIHLYKYLHQESCCVLLLFCFSSFRHCQIK</sequence>
<keyword evidence="3" id="KW-1185">Reference proteome</keyword>
<keyword evidence="1" id="KW-0472">Membrane</keyword>
<dbReference type="Proteomes" id="UP000091820">
    <property type="component" value="Unassembled WGS sequence"/>
</dbReference>
<keyword evidence="1" id="KW-0812">Transmembrane</keyword>
<dbReference type="AlphaFoldDB" id="A0A1A9WJP4"/>
<evidence type="ECO:0000256" key="1">
    <source>
        <dbReference type="SAM" id="Phobius"/>
    </source>
</evidence>
<reference evidence="2" key="2">
    <citation type="submission" date="2020-05" db="UniProtKB">
        <authorList>
            <consortium name="EnsemblMetazoa"/>
        </authorList>
    </citation>
    <scope>IDENTIFICATION</scope>
    <source>
        <strain evidence="2">IAEA</strain>
    </source>
</reference>
<name>A0A1A9WJP4_9MUSC</name>
<dbReference type="VEuPathDB" id="VectorBase:GBRI022203"/>
<proteinExistence type="predicted"/>
<reference evidence="3" key="1">
    <citation type="submission" date="2014-03" db="EMBL/GenBank/DDBJ databases">
        <authorList>
            <person name="Aksoy S."/>
            <person name="Warren W."/>
            <person name="Wilson R.K."/>
        </authorList>
    </citation>
    <scope>NUCLEOTIDE SEQUENCE [LARGE SCALE GENOMIC DNA]</scope>
    <source>
        <strain evidence="3">IAEA</strain>
    </source>
</reference>
<protein>
    <submittedName>
        <fullName evidence="2">Uncharacterized protein</fullName>
    </submittedName>
</protein>
<feature type="transmembrane region" description="Helical" evidence="1">
    <location>
        <begin position="7"/>
        <end position="32"/>
    </location>
</feature>
<keyword evidence="1" id="KW-1133">Transmembrane helix</keyword>